<dbReference type="RefSeq" id="WP_377490496.1">
    <property type="nucleotide sequence ID" value="NZ_JBHMDO010000009.1"/>
</dbReference>
<gene>
    <name evidence="1" type="ORF">ACFFSY_04475</name>
</gene>
<proteinExistence type="predicted"/>
<reference evidence="1 2" key="1">
    <citation type="submission" date="2024-09" db="EMBL/GenBank/DDBJ databases">
        <authorList>
            <person name="Sun Q."/>
            <person name="Mori K."/>
        </authorList>
    </citation>
    <scope>NUCLEOTIDE SEQUENCE [LARGE SCALE GENOMIC DNA]</scope>
    <source>
        <strain evidence="1 2">TISTR 2452</strain>
    </source>
</reference>
<comment type="caution">
    <text evidence="1">The sequence shown here is derived from an EMBL/GenBank/DDBJ whole genome shotgun (WGS) entry which is preliminary data.</text>
</comment>
<evidence type="ECO:0000313" key="2">
    <source>
        <dbReference type="Proteomes" id="UP001589747"/>
    </source>
</evidence>
<protein>
    <recommendedName>
        <fullName evidence="3">Transposase</fullName>
    </recommendedName>
</protein>
<keyword evidence="2" id="KW-1185">Reference proteome</keyword>
<dbReference type="EMBL" id="JBHMDO010000009">
    <property type="protein sequence ID" value="MFB9325172.1"/>
    <property type="molecule type" value="Genomic_DNA"/>
</dbReference>
<evidence type="ECO:0000313" key="1">
    <source>
        <dbReference type="EMBL" id="MFB9325172.1"/>
    </source>
</evidence>
<evidence type="ECO:0008006" key="3">
    <source>
        <dbReference type="Google" id="ProtNLM"/>
    </source>
</evidence>
<organism evidence="1 2">
    <name type="scientific">Paenibacillus aurantiacus</name>
    <dbReference type="NCBI Taxonomy" id="1936118"/>
    <lineage>
        <taxon>Bacteria</taxon>
        <taxon>Bacillati</taxon>
        <taxon>Bacillota</taxon>
        <taxon>Bacilli</taxon>
        <taxon>Bacillales</taxon>
        <taxon>Paenibacillaceae</taxon>
        <taxon>Paenibacillus</taxon>
    </lineage>
</organism>
<dbReference type="Proteomes" id="UP001589747">
    <property type="component" value="Unassembled WGS sequence"/>
</dbReference>
<name>A0ABV5KIX2_9BACL</name>
<sequence>MSDNSRMACDIRAIWLFAIRPNGGKWTSLRDMNARQILHDFVLTIHN</sequence>
<accession>A0ABV5KIX2</accession>